<dbReference type="SUPFAM" id="SSF55120">
    <property type="entry name" value="Pseudouridine synthase"/>
    <property type="match status" value="1"/>
</dbReference>
<proteinExistence type="inferred from homology"/>
<keyword evidence="4 6" id="KW-0413">Isomerase</keyword>
<dbReference type="InterPro" id="IPR006145">
    <property type="entry name" value="PsdUridine_synth_RsuA/RluA"/>
</dbReference>
<evidence type="ECO:0000256" key="4">
    <source>
        <dbReference type="RuleBase" id="RU362028"/>
    </source>
</evidence>
<dbReference type="EMBL" id="BDFD01000002">
    <property type="protein sequence ID" value="GAV19366.1"/>
    <property type="molecule type" value="Genomic_DNA"/>
</dbReference>
<comment type="function">
    <text evidence="4">Responsible for synthesis of pseudouridine from uracil.</text>
</comment>
<evidence type="ECO:0000256" key="2">
    <source>
        <dbReference type="ARBA" id="ARBA00036882"/>
    </source>
</evidence>
<dbReference type="STRING" id="1921010.MMIC_P0300"/>
<dbReference type="InterPro" id="IPR050188">
    <property type="entry name" value="RluA_PseudoU_synthase"/>
</dbReference>
<dbReference type="InterPro" id="IPR020103">
    <property type="entry name" value="PsdUridine_synth_cat_dom_sf"/>
</dbReference>
<gene>
    <name evidence="6" type="ORF">MMIC_P0300</name>
</gene>
<comment type="catalytic activity">
    <reaction evidence="2">
        <text>uridine(1911/1915/1917) in 23S rRNA = pseudouridine(1911/1915/1917) in 23S rRNA</text>
        <dbReference type="Rhea" id="RHEA:42524"/>
        <dbReference type="Rhea" id="RHEA-COMP:10097"/>
        <dbReference type="Rhea" id="RHEA-COMP:10098"/>
        <dbReference type="ChEBI" id="CHEBI:65314"/>
        <dbReference type="ChEBI" id="CHEBI:65315"/>
        <dbReference type="EC" id="5.4.99.23"/>
    </reaction>
</comment>
<feature type="active site" evidence="3">
    <location>
        <position position="113"/>
    </location>
</feature>
<evidence type="ECO:0000259" key="5">
    <source>
        <dbReference type="Pfam" id="PF00849"/>
    </source>
</evidence>
<dbReference type="NCBIfam" id="TIGR00005">
    <property type="entry name" value="rluA_subfam"/>
    <property type="match status" value="1"/>
</dbReference>
<accession>A0A1L8CKD2</accession>
<dbReference type="Proteomes" id="UP000231632">
    <property type="component" value="Unassembled WGS sequence"/>
</dbReference>
<sequence length="292" mass="32892">MSRNHIQLLLKQGHVSDKSGSVISQPSLKVREDNQYSIHIPPTQELNLEPENIPLDILFEDEHLIVINKPAGMVVHPSHGHDTGTLVHALLHHCDHLPGINGMERPGIVHRLDKDTSGSLVVAKTETAHRRLTEMFASHDLDRQYVAWCRGVPRWRVKRIEQPIGRHPVHRQKMAVNEQGKMAITDATVEHTYGGFSKLRLCLHTGRTHQIRVHLAHEQLPVLGDPVYARSYNPGSEIPEPSRSLIIALGRQALHAEILGFKHPISGEELRIVAPLPEELRRLSNALIRNYG</sequence>
<name>A0A1L8CKD2_9PROT</name>
<comment type="similarity">
    <text evidence="1 4">Belongs to the pseudouridine synthase RluA family.</text>
</comment>
<dbReference type="PANTHER" id="PTHR21600:SF44">
    <property type="entry name" value="RIBOSOMAL LARGE SUBUNIT PSEUDOURIDINE SYNTHASE D"/>
    <property type="match status" value="1"/>
</dbReference>
<comment type="caution">
    <text evidence="6">The sequence shown here is derived from an EMBL/GenBank/DDBJ whole genome shotgun (WGS) entry which is preliminary data.</text>
</comment>
<dbReference type="AlphaFoldDB" id="A0A1L8CKD2"/>
<dbReference type="GO" id="GO:0160140">
    <property type="term" value="F:23S rRNA pseudouridine(1911/1915/1917) synthase activity"/>
    <property type="evidence" value="ECO:0007669"/>
    <property type="project" value="UniProtKB-EC"/>
</dbReference>
<dbReference type="GO" id="GO:0003723">
    <property type="term" value="F:RNA binding"/>
    <property type="evidence" value="ECO:0007669"/>
    <property type="project" value="InterPro"/>
</dbReference>
<dbReference type="InterPro" id="IPR006225">
    <property type="entry name" value="PsdUridine_synth_RluC/D"/>
</dbReference>
<reference evidence="6 7" key="1">
    <citation type="journal article" date="2017" name="Arch. Microbiol.">
        <title>Mariprofundus micogutta sp. nov., a novel iron-oxidizing zetaproteobacterium isolated from a deep-sea hydrothermal field at the Bayonnaise knoll of the Izu-Ogasawara arc, and a description of Mariprofundales ord. nov. and Zetaproteobacteria classis nov.</title>
        <authorList>
            <person name="Makita H."/>
            <person name="Tanaka E."/>
            <person name="Mitsunobu S."/>
            <person name="Miyazaki M."/>
            <person name="Nunoura T."/>
            <person name="Uematsu K."/>
            <person name="Takaki Y."/>
            <person name="Nishi S."/>
            <person name="Shimamura S."/>
            <person name="Takai K."/>
        </authorList>
    </citation>
    <scope>NUCLEOTIDE SEQUENCE [LARGE SCALE GENOMIC DNA]</scope>
    <source>
        <strain evidence="6 7">ET2</strain>
    </source>
</reference>
<keyword evidence="7" id="KW-1185">Reference proteome</keyword>
<organism evidence="6 7">
    <name type="scientific">Mariprofundus micogutta</name>
    <dbReference type="NCBI Taxonomy" id="1921010"/>
    <lineage>
        <taxon>Bacteria</taxon>
        <taxon>Pseudomonadati</taxon>
        <taxon>Pseudomonadota</taxon>
        <taxon>Candidatius Mariprofundia</taxon>
        <taxon>Mariprofundales</taxon>
        <taxon>Mariprofundaceae</taxon>
        <taxon>Mariprofundus</taxon>
    </lineage>
</organism>
<dbReference type="EC" id="5.4.99.-" evidence="4"/>
<comment type="catalytic activity">
    <reaction evidence="4">
        <text>a uridine in RNA = a pseudouridine in RNA</text>
        <dbReference type="Rhea" id="RHEA:48348"/>
        <dbReference type="Rhea" id="RHEA-COMP:12068"/>
        <dbReference type="Rhea" id="RHEA-COMP:12069"/>
        <dbReference type="ChEBI" id="CHEBI:65314"/>
        <dbReference type="ChEBI" id="CHEBI:65315"/>
    </reaction>
</comment>
<evidence type="ECO:0000313" key="6">
    <source>
        <dbReference type="EMBL" id="GAV19366.1"/>
    </source>
</evidence>
<dbReference type="GO" id="GO:0000455">
    <property type="term" value="P:enzyme-directed rRNA pseudouridine synthesis"/>
    <property type="evidence" value="ECO:0007669"/>
    <property type="project" value="TreeGrafter"/>
</dbReference>
<dbReference type="PANTHER" id="PTHR21600">
    <property type="entry name" value="MITOCHONDRIAL RNA PSEUDOURIDINE SYNTHASE"/>
    <property type="match status" value="1"/>
</dbReference>
<evidence type="ECO:0000256" key="3">
    <source>
        <dbReference type="PIRSR" id="PIRSR606225-1"/>
    </source>
</evidence>
<feature type="domain" description="Pseudouridine synthase RsuA/RluA-like" evidence="5">
    <location>
        <begin position="63"/>
        <end position="217"/>
    </location>
</feature>
<dbReference type="CDD" id="cd02869">
    <property type="entry name" value="PseudoU_synth_RluA_like"/>
    <property type="match status" value="1"/>
</dbReference>
<protein>
    <recommendedName>
        <fullName evidence="4">Pseudouridine synthase</fullName>
        <ecNumber evidence="4">5.4.99.-</ecNumber>
    </recommendedName>
</protein>
<dbReference type="Pfam" id="PF00849">
    <property type="entry name" value="PseudoU_synth_2"/>
    <property type="match status" value="1"/>
</dbReference>
<evidence type="ECO:0000256" key="1">
    <source>
        <dbReference type="ARBA" id="ARBA00010876"/>
    </source>
</evidence>
<dbReference type="Gene3D" id="3.30.2350.10">
    <property type="entry name" value="Pseudouridine synthase"/>
    <property type="match status" value="1"/>
</dbReference>
<dbReference type="CDD" id="cd00165">
    <property type="entry name" value="S4"/>
    <property type="match status" value="1"/>
</dbReference>
<evidence type="ECO:0000313" key="7">
    <source>
        <dbReference type="Proteomes" id="UP000231632"/>
    </source>
</evidence>